<reference evidence="1" key="1">
    <citation type="submission" date="2021-04" db="EMBL/GenBank/DDBJ databases">
        <authorList>
            <consortium name="Molecular Ecology Group"/>
        </authorList>
    </citation>
    <scope>NUCLEOTIDE SEQUENCE</scope>
</reference>
<evidence type="ECO:0000313" key="2">
    <source>
        <dbReference type="Proteomes" id="UP000678393"/>
    </source>
</evidence>
<keyword evidence="2" id="KW-1185">Reference proteome</keyword>
<comment type="caution">
    <text evidence="1">The sequence shown here is derived from an EMBL/GenBank/DDBJ whole genome shotgun (WGS) entry which is preliminary data.</text>
</comment>
<gene>
    <name evidence="1" type="ORF">CUNI_LOCUS6233</name>
</gene>
<sequence length="102" mass="11131">MITQIIIMAILLIYPHNRITPYVTGSSVDVECVIDFSFPSSFFSQILLMVGLVAYPLQDVAEPTPAAPGCCVVSLGKFTSSSLPLLSGFTYDIQFMFICLNT</sequence>
<dbReference type="EMBL" id="CAJHNH020000948">
    <property type="protein sequence ID" value="CAG5120675.1"/>
    <property type="molecule type" value="Genomic_DNA"/>
</dbReference>
<protein>
    <submittedName>
        <fullName evidence="1">Uncharacterized protein</fullName>
    </submittedName>
</protein>
<organism evidence="1 2">
    <name type="scientific">Candidula unifasciata</name>
    <dbReference type="NCBI Taxonomy" id="100452"/>
    <lineage>
        <taxon>Eukaryota</taxon>
        <taxon>Metazoa</taxon>
        <taxon>Spiralia</taxon>
        <taxon>Lophotrochozoa</taxon>
        <taxon>Mollusca</taxon>
        <taxon>Gastropoda</taxon>
        <taxon>Heterobranchia</taxon>
        <taxon>Euthyneura</taxon>
        <taxon>Panpulmonata</taxon>
        <taxon>Eupulmonata</taxon>
        <taxon>Stylommatophora</taxon>
        <taxon>Helicina</taxon>
        <taxon>Helicoidea</taxon>
        <taxon>Geomitridae</taxon>
        <taxon>Candidula</taxon>
    </lineage>
</organism>
<dbReference type="Proteomes" id="UP000678393">
    <property type="component" value="Unassembled WGS sequence"/>
</dbReference>
<name>A0A8S3YYF5_9EUPU</name>
<accession>A0A8S3YYF5</accession>
<dbReference type="AlphaFoldDB" id="A0A8S3YYF5"/>
<evidence type="ECO:0000313" key="1">
    <source>
        <dbReference type="EMBL" id="CAG5120675.1"/>
    </source>
</evidence>
<proteinExistence type="predicted"/>